<dbReference type="NCBIfam" id="TIGR02669">
    <property type="entry name" value="SpoIID_LytB"/>
    <property type="match status" value="1"/>
</dbReference>
<accession>A0A6J7M411</accession>
<name>A0A6J7M411_9ZZZZ</name>
<evidence type="ECO:0000313" key="3">
    <source>
        <dbReference type="EMBL" id="CAB4893029.1"/>
    </source>
</evidence>
<dbReference type="InterPro" id="IPR013486">
    <property type="entry name" value="SpoIID/LytB"/>
</dbReference>
<dbReference type="EMBL" id="CAFBMN010000001">
    <property type="protein sequence ID" value="CAB4893029.1"/>
    <property type="molecule type" value="Genomic_DNA"/>
</dbReference>
<dbReference type="GO" id="GO:0030435">
    <property type="term" value="P:sporulation resulting in formation of a cellular spore"/>
    <property type="evidence" value="ECO:0007669"/>
    <property type="project" value="InterPro"/>
</dbReference>
<dbReference type="InterPro" id="IPR013693">
    <property type="entry name" value="SpoIID/LytB_N"/>
</dbReference>
<dbReference type="EMBL" id="CAFAAC010000003">
    <property type="protein sequence ID" value="CAB4778516.1"/>
    <property type="molecule type" value="Genomic_DNA"/>
</dbReference>
<proteinExistence type="predicted"/>
<dbReference type="Pfam" id="PF08486">
    <property type="entry name" value="SpoIID"/>
    <property type="match status" value="1"/>
</dbReference>
<evidence type="ECO:0000313" key="4">
    <source>
        <dbReference type="EMBL" id="CAB4975466.1"/>
    </source>
</evidence>
<dbReference type="AlphaFoldDB" id="A0A6J7M411"/>
<dbReference type="EMBL" id="CAFBPP010000005">
    <property type="protein sequence ID" value="CAB5011155.1"/>
    <property type="molecule type" value="Genomic_DNA"/>
</dbReference>
<evidence type="ECO:0000259" key="1">
    <source>
        <dbReference type="Pfam" id="PF08486"/>
    </source>
</evidence>
<dbReference type="EMBL" id="CAFBOP010000001">
    <property type="protein sequence ID" value="CAB4975466.1"/>
    <property type="molecule type" value="Genomic_DNA"/>
</dbReference>
<feature type="domain" description="Sporulation stage II protein D amidase enhancer LytB N-terminal" evidence="1">
    <location>
        <begin position="213"/>
        <end position="300"/>
    </location>
</feature>
<gene>
    <name evidence="2" type="ORF">UFOPK2967_00114</name>
    <name evidence="3" type="ORF">UFOPK3587_00023</name>
    <name evidence="4" type="ORF">UFOPK3984_00059</name>
    <name evidence="5" type="ORF">UFOPK4114_00260</name>
</gene>
<reference evidence="4" key="1">
    <citation type="submission" date="2020-05" db="EMBL/GenBank/DDBJ databases">
        <authorList>
            <person name="Chiriac C."/>
            <person name="Salcher M."/>
            <person name="Ghai R."/>
            <person name="Kavagutti S V."/>
        </authorList>
    </citation>
    <scope>NUCLEOTIDE SEQUENCE</scope>
</reference>
<evidence type="ECO:0000313" key="5">
    <source>
        <dbReference type="EMBL" id="CAB5011155.1"/>
    </source>
</evidence>
<organism evidence="4">
    <name type="scientific">freshwater metagenome</name>
    <dbReference type="NCBI Taxonomy" id="449393"/>
    <lineage>
        <taxon>unclassified sequences</taxon>
        <taxon>metagenomes</taxon>
        <taxon>ecological metagenomes</taxon>
    </lineage>
</organism>
<evidence type="ECO:0000313" key="2">
    <source>
        <dbReference type="EMBL" id="CAB4778516.1"/>
    </source>
</evidence>
<protein>
    <submittedName>
        <fullName evidence="4">Unannotated protein</fullName>
    </submittedName>
</protein>
<sequence length="428" mass="46671">MFVWSINLLKIAKKTFTVVVILFFCEFITPAYAADVPKVFSFQGAGYGHGVGMSQIGARGQALEGESATSILNYYYKDVVIAPVKDNYLLRVNIGHQLNSVSISTQSKSGILRLIPGESQGADTSTGSRNFPAKVNLTFGISGLNIMSKATYANGRVINLPVGQTWTIRWSGTRDLEGQDAVTSVNVNGVITKYRYGQIQIKSVKTPTDGYRMEVTNTVRLHDEYLWGIGEMPSSWPAAALQAQGIASRSYALNKVGKYNTACDCDIYAATRDQSFIGYAKEIEPRYGQLWKGAVNATATDTENGIAILYNSNPIAAYFFSSSSGQTESGIDVWTRDVPFVASVPDPWSLDPVLNPRYAHWQRTVDQNVISLAFGLPNVASLEIASRNPTGTVGVILATSAEGQVRQLSGEAFRSKCKIPSAWFDFLN</sequence>